<sequence>MLQLTAEPRLNDDLFDLRAAALLPNGDLGTELRLDGAAQLLRRRRLVGLCDGRDGAKPQRKQTEEWPG</sequence>
<reference evidence="2" key="1">
    <citation type="journal article" date="2019" name="Int. J. Syst. Evol. Microbiol.">
        <title>The Global Catalogue of Microorganisms (GCM) 10K type strain sequencing project: providing services to taxonomists for standard genome sequencing and annotation.</title>
        <authorList>
            <consortium name="The Broad Institute Genomics Platform"/>
            <consortium name="The Broad Institute Genome Sequencing Center for Infectious Disease"/>
            <person name="Wu L."/>
            <person name="Ma J."/>
        </authorList>
    </citation>
    <scope>NUCLEOTIDE SEQUENCE [LARGE SCALE GENOMIC DNA]</scope>
    <source>
        <strain evidence="2">JCM 18401</strain>
    </source>
</reference>
<accession>A0ABP9EWH7</accession>
<organism evidence="1 2">
    <name type="scientific">Ferrimonas pelagia</name>
    <dbReference type="NCBI Taxonomy" id="1177826"/>
    <lineage>
        <taxon>Bacteria</taxon>
        <taxon>Pseudomonadati</taxon>
        <taxon>Pseudomonadota</taxon>
        <taxon>Gammaproteobacteria</taxon>
        <taxon>Alteromonadales</taxon>
        <taxon>Ferrimonadaceae</taxon>
        <taxon>Ferrimonas</taxon>
    </lineage>
</organism>
<comment type="caution">
    <text evidence="1">The sequence shown here is derived from an EMBL/GenBank/DDBJ whole genome shotgun (WGS) entry which is preliminary data.</text>
</comment>
<gene>
    <name evidence="1" type="ORF">GCM10023333_22530</name>
</gene>
<evidence type="ECO:0000313" key="2">
    <source>
        <dbReference type="Proteomes" id="UP001499988"/>
    </source>
</evidence>
<protein>
    <submittedName>
        <fullName evidence="1">Uncharacterized protein</fullName>
    </submittedName>
</protein>
<name>A0ABP9EWH7_9GAMM</name>
<dbReference type="Proteomes" id="UP001499988">
    <property type="component" value="Unassembled WGS sequence"/>
</dbReference>
<dbReference type="EMBL" id="BAABJZ010000077">
    <property type="protein sequence ID" value="GAA4888695.1"/>
    <property type="molecule type" value="Genomic_DNA"/>
</dbReference>
<proteinExistence type="predicted"/>
<keyword evidence="2" id="KW-1185">Reference proteome</keyword>
<evidence type="ECO:0000313" key="1">
    <source>
        <dbReference type="EMBL" id="GAA4888695.1"/>
    </source>
</evidence>